<dbReference type="SUPFAM" id="SSF48403">
    <property type="entry name" value="Ankyrin repeat"/>
    <property type="match status" value="1"/>
</dbReference>
<feature type="repeat" description="ANK" evidence="3">
    <location>
        <begin position="52"/>
        <end position="84"/>
    </location>
</feature>
<evidence type="ECO:0000256" key="2">
    <source>
        <dbReference type="ARBA" id="ARBA00023043"/>
    </source>
</evidence>
<dbReference type="InterPro" id="IPR002110">
    <property type="entry name" value="Ankyrin_rpt"/>
</dbReference>
<feature type="region of interest" description="Disordered" evidence="4">
    <location>
        <begin position="78"/>
        <end position="98"/>
    </location>
</feature>
<keyword evidence="6" id="KW-1185">Reference proteome</keyword>
<dbReference type="SMART" id="SM00248">
    <property type="entry name" value="ANK"/>
    <property type="match status" value="1"/>
</dbReference>
<dbReference type="PROSITE" id="PS50297">
    <property type="entry name" value="ANK_REP_REGION"/>
    <property type="match status" value="1"/>
</dbReference>
<evidence type="ECO:0000256" key="4">
    <source>
        <dbReference type="SAM" id="MobiDB-lite"/>
    </source>
</evidence>
<dbReference type="EMBL" id="VXIV02001809">
    <property type="protein sequence ID" value="KAF6029577.1"/>
    <property type="molecule type" value="Genomic_DNA"/>
</dbReference>
<accession>A0A7J7JUE6</accession>
<dbReference type="GO" id="GO:0005634">
    <property type="term" value="C:nucleus"/>
    <property type="evidence" value="ECO:0007669"/>
    <property type="project" value="TreeGrafter"/>
</dbReference>
<organism evidence="5 6">
    <name type="scientific">Bugula neritina</name>
    <name type="common">Brown bryozoan</name>
    <name type="synonym">Sertularia neritina</name>
    <dbReference type="NCBI Taxonomy" id="10212"/>
    <lineage>
        <taxon>Eukaryota</taxon>
        <taxon>Metazoa</taxon>
        <taxon>Spiralia</taxon>
        <taxon>Lophotrochozoa</taxon>
        <taxon>Bryozoa</taxon>
        <taxon>Gymnolaemata</taxon>
        <taxon>Cheilostomatida</taxon>
        <taxon>Flustrina</taxon>
        <taxon>Buguloidea</taxon>
        <taxon>Bugulidae</taxon>
        <taxon>Bugula</taxon>
    </lineage>
</organism>
<dbReference type="PANTHER" id="PTHR24201:SF14">
    <property type="entry name" value="CYCLIN-DEPENDENT KINASE 4 INHIBITOR C-LIKE"/>
    <property type="match status" value="1"/>
</dbReference>
<keyword evidence="1" id="KW-0677">Repeat</keyword>
<gene>
    <name evidence="5" type="ORF">EB796_012146</name>
</gene>
<dbReference type="PANTHER" id="PTHR24201">
    <property type="entry name" value="ANK_REP_REGION DOMAIN-CONTAINING PROTEIN"/>
    <property type="match status" value="1"/>
</dbReference>
<dbReference type="InterPro" id="IPR050776">
    <property type="entry name" value="Ank_Repeat/CDKN_Inhibitor"/>
</dbReference>
<name>A0A7J7JUE6_BUGNE</name>
<reference evidence="5" key="1">
    <citation type="submission" date="2020-06" db="EMBL/GenBank/DDBJ databases">
        <title>Draft genome of Bugula neritina, a colonial animal packing powerful symbionts and potential medicines.</title>
        <authorList>
            <person name="Rayko M."/>
        </authorList>
    </citation>
    <scope>NUCLEOTIDE SEQUENCE [LARGE SCALE GENOMIC DNA]</scope>
    <source>
        <strain evidence="5">Kwan_BN1</strain>
    </source>
</reference>
<keyword evidence="2 3" id="KW-0040">ANK repeat</keyword>
<proteinExistence type="predicted"/>
<dbReference type="OrthoDB" id="194358at2759"/>
<dbReference type="PROSITE" id="PS50088">
    <property type="entry name" value="ANK_REPEAT"/>
    <property type="match status" value="1"/>
</dbReference>
<dbReference type="AlphaFoldDB" id="A0A7J7JUE6"/>
<protein>
    <submittedName>
        <fullName evidence="5">Uncharacterized protein</fullName>
    </submittedName>
</protein>
<dbReference type="InterPro" id="IPR036770">
    <property type="entry name" value="Ankyrin_rpt-contain_sf"/>
</dbReference>
<dbReference type="Gene3D" id="1.25.40.20">
    <property type="entry name" value="Ankyrin repeat-containing domain"/>
    <property type="match status" value="1"/>
</dbReference>
<evidence type="ECO:0000256" key="1">
    <source>
        <dbReference type="ARBA" id="ARBA00022737"/>
    </source>
</evidence>
<evidence type="ECO:0000313" key="5">
    <source>
        <dbReference type="EMBL" id="KAF6029577.1"/>
    </source>
</evidence>
<evidence type="ECO:0000256" key="3">
    <source>
        <dbReference type="PROSITE-ProRule" id="PRU00023"/>
    </source>
</evidence>
<evidence type="ECO:0000313" key="6">
    <source>
        <dbReference type="Proteomes" id="UP000593567"/>
    </source>
</evidence>
<dbReference type="Proteomes" id="UP000593567">
    <property type="component" value="Unassembled WGS sequence"/>
</dbReference>
<sequence>MEPTSPIAVTKNVLLSQRNLISAAEKGNVSAVRKVLHSHQVDPDAKIKNAGEERSPLHIACGYGQHSVVAELLKAGADPCASSSSGRTPLHDACQGVT</sequence>
<dbReference type="Pfam" id="PF12796">
    <property type="entry name" value="Ank_2"/>
    <property type="match status" value="1"/>
</dbReference>
<comment type="caution">
    <text evidence="5">The sequence shown here is derived from an EMBL/GenBank/DDBJ whole genome shotgun (WGS) entry which is preliminary data.</text>
</comment>